<dbReference type="KEGG" id="bhg:I6G56_25750"/>
<evidence type="ECO:0000313" key="2">
    <source>
        <dbReference type="Proteomes" id="UP000594943"/>
    </source>
</evidence>
<gene>
    <name evidence="1" type="ORF">I6G56_25750</name>
</gene>
<dbReference type="SUPFAM" id="SSF51197">
    <property type="entry name" value="Clavaminate synthase-like"/>
    <property type="match status" value="1"/>
</dbReference>
<dbReference type="EMBL" id="CP065687">
    <property type="protein sequence ID" value="QPS47788.1"/>
    <property type="molecule type" value="Genomic_DNA"/>
</dbReference>
<dbReference type="PANTHER" id="PTHR12461">
    <property type="entry name" value="HYPOXIA-INDUCIBLE FACTOR 1 ALPHA INHIBITOR-RELATED"/>
    <property type="match status" value="1"/>
</dbReference>
<dbReference type="Gene3D" id="2.60.120.650">
    <property type="entry name" value="Cupin"/>
    <property type="match status" value="1"/>
</dbReference>
<accession>A0A7U4PB20</accession>
<proteinExistence type="predicted"/>
<dbReference type="SMART" id="SM00558">
    <property type="entry name" value="JmjC"/>
    <property type="match status" value="1"/>
</dbReference>
<dbReference type="RefSeq" id="WP_043283345.1">
    <property type="nucleotide sequence ID" value="NZ_CP013382.1"/>
</dbReference>
<sequence length="365" mass="40618">MELFCNIKSILCRHISRNFLPGYQGGIVQFIVSDETDGKFYADISENIRFLDGVCEAPDAVVEMSAAVFRMLIEQPYATLEDAVKVTGNRALVSLIAHAAQPEVDSGRTRLRDLTLQVTDLALPETEVHRMATVDARQLMQILHGGTPVILTAMLNASGWRTTFDELQQRFGHLPLAGLDADILGATLGLSTLGALIDATLDGDASGVYSGGCALPGPMHEMFELPLLSRKCFTRPQLWMGRQDFRACTRLHRDFLHAFIGQVIGSKRFVLYRPDDAEYLYPGACFNMFQIARFDPFRPDLTKFPLARRAKSIECELHPGELLILPVGWFHTVRGDGAVMSVNRFMREDAWAALSTRGGLEARQR</sequence>
<organism evidence="1 2">
    <name type="scientific">Burkholderia humptydooensis</name>
    <dbReference type="NCBI Taxonomy" id="430531"/>
    <lineage>
        <taxon>Bacteria</taxon>
        <taxon>Pseudomonadati</taxon>
        <taxon>Pseudomonadota</taxon>
        <taxon>Betaproteobacteria</taxon>
        <taxon>Burkholderiales</taxon>
        <taxon>Burkholderiaceae</taxon>
        <taxon>Burkholderia</taxon>
        <taxon>pseudomallei group</taxon>
    </lineage>
</organism>
<reference evidence="1 2" key="1">
    <citation type="submission" date="2020-12" db="EMBL/GenBank/DDBJ databases">
        <title>FDA dAtabase for Regulatory Grade micrObial Sequences (FDA-ARGOS): Supporting development and validation of Infectious Disease Dx tests.</title>
        <authorList>
            <person name="Nelson B."/>
            <person name="Plummer A."/>
            <person name="Tallon L."/>
            <person name="Sadzewicz L."/>
            <person name="Zhao X."/>
            <person name="Boylan J."/>
            <person name="Ott S."/>
            <person name="Bowen H."/>
            <person name="Vavikolanu K."/>
            <person name="Mehta A."/>
            <person name="Aluvathingal J."/>
            <person name="Nadendla S."/>
            <person name="Myers T."/>
            <person name="Yan Y."/>
            <person name="Sichtig H."/>
        </authorList>
    </citation>
    <scope>NUCLEOTIDE SEQUENCE [LARGE SCALE GENOMIC DNA]</scope>
    <source>
        <strain evidence="1 2">FDAARGOS_899</strain>
    </source>
</reference>
<evidence type="ECO:0000313" key="1">
    <source>
        <dbReference type="EMBL" id="QPS47788.1"/>
    </source>
</evidence>
<dbReference type="InterPro" id="IPR003347">
    <property type="entry name" value="JmjC_dom"/>
</dbReference>
<dbReference type="AlphaFoldDB" id="A0A7U4PB20"/>
<dbReference type="Proteomes" id="UP000594943">
    <property type="component" value="Chromosome 2"/>
</dbReference>
<dbReference type="InterPro" id="IPR041667">
    <property type="entry name" value="Cupin_8"/>
</dbReference>
<accession>A0A7T2X2B7</accession>
<name>A0A7U4PB20_9BURK</name>
<dbReference type="PANTHER" id="PTHR12461:SF105">
    <property type="entry name" value="HYPOXIA-INDUCIBLE FACTOR 1-ALPHA INHIBITOR"/>
    <property type="match status" value="1"/>
</dbReference>
<protein>
    <submittedName>
        <fullName evidence="1">Cupin-like domain-containing protein</fullName>
    </submittedName>
</protein>
<dbReference type="PROSITE" id="PS51184">
    <property type="entry name" value="JMJC"/>
    <property type="match status" value="1"/>
</dbReference>
<dbReference type="Pfam" id="PF13621">
    <property type="entry name" value="Cupin_8"/>
    <property type="match status" value="1"/>
</dbReference>